<name>A0A0A8YW18_ARUDO</name>
<dbReference type="AlphaFoldDB" id="A0A0A8YW18"/>
<protein>
    <submittedName>
        <fullName evidence="1">Uncharacterized protein</fullName>
    </submittedName>
</protein>
<reference evidence="1" key="2">
    <citation type="journal article" date="2015" name="Data Brief">
        <title>Shoot transcriptome of the giant reed, Arundo donax.</title>
        <authorList>
            <person name="Barrero R.A."/>
            <person name="Guerrero F.D."/>
            <person name="Moolhuijzen P."/>
            <person name="Goolsby J.A."/>
            <person name="Tidwell J."/>
            <person name="Bellgard S.E."/>
            <person name="Bellgard M.I."/>
        </authorList>
    </citation>
    <scope>NUCLEOTIDE SEQUENCE</scope>
    <source>
        <tissue evidence="1">Shoot tissue taken approximately 20 cm above the soil surface</tissue>
    </source>
</reference>
<sequence>MKPSSAPSPVLQRRAAARHQLPFYCQFGVLDAI</sequence>
<accession>A0A0A8YW18</accession>
<dbReference type="EMBL" id="GBRH01267099">
    <property type="protein sequence ID" value="JAD30796.1"/>
    <property type="molecule type" value="Transcribed_RNA"/>
</dbReference>
<evidence type="ECO:0000313" key="1">
    <source>
        <dbReference type="EMBL" id="JAD30796.1"/>
    </source>
</evidence>
<proteinExistence type="predicted"/>
<reference evidence="1" key="1">
    <citation type="submission" date="2014-09" db="EMBL/GenBank/DDBJ databases">
        <authorList>
            <person name="Magalhaes I.L.F."/>
            <person name="Oliveira U."/>
            <person name="Santos F.R."/>
            <person name="Vidigal T.H.D.A."/>
            <person name="Brescovit A.D."/>
            <person name="Santos A.J."/>
        </authorList>
    </citation>
    <scope>NUCLEOTIDE SEQUENCE</scope>
    <source>
        <tissue evidence="1">Shoot tissue taken approximately 20 cm above the soil surface</tissue>
    </source>
</reference>
<organism evidence="1">
    <name type="scientific">Arundo donax</name>
    <name type="common">Giant reed</name>
    <name type="synonym">Donax arundinaceus</name>
    <dbReference type="NCBI Taxonomy" id="35708"/>
    <lineage>
        <taxon>Eukaryota</taxon>
        <taxon>Viridiplantae</taxon>
        <taxon>Streptophyta</taxon>
        <taxon>Embryophyta</taxon>
        <taxon>Tracheophyta</taxon>
        <taxon>Spermatophyta</taxon>
        <taxon>Magnoliopsida</taxon>
        <taxon>Liliopsida</taxon>
        <taxon>Poales</taxon>
        <taxon>Poaceae</taxon>
        <taxon>PACMAD clade</taxon>
        <taxon>Arundinoideae</taxon>
        <taxon>Arundineae</taxon>
        <taxon>Arundo</taxon>
    </lineage>
</organism>